<proteinExistence type="predicted"/>
<comment type="caution">
    <text evidence="1">The sequence shown here is derived from an EMBL/GenBank/DDBJ whole genome shotgun (WGS) entry which is preliminary data.</text>
</comment>
<evidence type="ECO:0000313" key="2">
    <source>
        <dbReference type="Proteomes" id="UP000278162"/>
    </source>
</evidence>
<protein>
    <submittedName>
        <fullName evidence="1">Uncharacterized protein</fullName>
    </submittedName>
</protein>
<sequence>MWGCQVMNSSLEACTALVGAGLPANASVDSPSHSRVNPLLQSPRWRPEIVYPESTNPGAWPGFVLLLQANLTGRQ</sequence>
<reference evidence="1 2" key="1">
    <citation type="submission" date="2018-10" db="EMBL/GenBank/DDBJ databases">
        <title>An outbreak of IMP-63 producing strain in France.</title>
        <authorList>
            <person name="Bour M."/>
            <person name="Liapis E."/>
            <person name="Plesiat P."/>
        </authorList>
    </citation>
    <scope>NUCLEOTIDE SEQUENCE [LARGE SCALE GENOMIC DNA]</scope>
    <source>
        <strain evidence="1 2">12917</strain>
    </source>
</reference>
<dbReference type="EMBL" id="RJAI01000028">
    <property type="protein sequence ID" value="RNF88688.1"/>
    <property type="molecule type" value="Genomic_DNA"/>
</dbReference>
<evidence type="ECO:0000313" key="1">
    <source>
        <dbReference type="EMBL" id="RNF88688.1"/>
    </source>
</evidence>
<dbReference type="AlphaFoldDB" id="A0A3M8T530"/>
<accession>A0A3M8T530</accession>
<name>A0A3M8T530_PSEPU</name>
<dbReference type="Proteomes" id="UP000278162">
    <property type="component" value="Unassembled WGS sequence"/>
</dbReference>
<organism evidence="1 2">
    <name type="scientific">Pseudomonas putida</name>
    <name type="common">Arthrobacter siderocapsulatus</name>
    <dbReference type="NCBI Taxonomy" id="303"/>
    <lineage>
        <taxon>Bacteria</taxon>
        <taxon>Pseudomonadati</taxon>
        <taxon>Pseudomonadota</taxon>
        <taxon>Gammaproteobacteria</taxon>
        <taxon>Pseudomonadales</taxon>
        <taxon>Pseudomonadaceae</taxon>
        <taxon>Pseudomonas</taxon>
    </lineage>
</organism>
<gene>
    <name evidence="1" type="ORF">EFK07_12350</name>
</gene>